<dbReference type="OrthoDB" id="6713464at2"/>
<keyword evidence="2" id="KW-1185">Reference proteome</keyword>
<organism evidence="1 2">
    <name type="scientific">Fluviicoccus keumensis</name>
    <dbReference type="NCBI Taxonomy" id="1435465"/>
    <lineage>
        <taxon>Bacteria</taxon>
        <taxon>Pseudomonadati</taxon>
        <taxon>Pseudomonadota</taxon>
        <taxon>Gammaproteobacteria</taxon>
        <taxon>Moraxellales</taxon>
        <taxon>Moraxellaceae</taxon>
        <taxon>Fluviicoccus</taxon>
    </lineage>
</organism>
<evidence type="ECO:0000313" key="2">
    <source>
        <dbReference type="Proteomes" id="UP000292423"/>
    </source>
</evidence>
<dbReference type="AlphaFoldDB" id="A0A4Q7Z9F2"/>
<accession>A0A4Q7Z9F2</accession>
<comment type="caution">
    <text evidence="1">The sequence shown here is derived from an EMBL/GenBank/DDBJ whole genome shotgun (WGS) entry which is preliminary data.</text>
</comment>
<evidence type="ECO:0000313" key="1">
    <source>
        <dbReference type="EMBL" id="RZU47162.1"/>
    </source>
</evidence>
<dbReference type="Proteomes" id="UP000292423">
    <property type="component" value="Unassembled WGS sequence"/>
</dbReference>
<gene>
    <name evidence="1" type="ORF">EV700_1555</name>
</gene>
<name>A0A4Q7Z9F2_9GAMM</name>
<proteinExistence type="predicted"/>
<dbReference type="EMBL" id="SHKX01000011">
    <property type="protein sequence ID" value="RZU47162.1"/>
    <property type="molecule type" value="Genomic_DNA"/>
</dbReference>
<sequence length="96" mass="9690">MPHICPRCHSNLVAKRNLARKAVGTIGAVSGVVGGVVACAQDGGESDNLAAAVIGGMAAGLAVGIAGARLGEFVDQNLLDNYQCLRCGYLFSDGCI</sequence>
<protein>
    <submittedName>
        <fullName evidence="1">Uncharacterized protein</fullName>
    </submittedName>
</protein>
<reference evidence="1 2" key="1">
    <citation type="submission" date="2019-02" db="EMBL/GenBank/DDBJ databases">
        <title>Genomic Encyclopedia of Type Strains, Phase IV (KMG-IV): sequencing the most valuable type-strain genomes for metagenomic binning, comparative biology and taxonomic classification.</title>
        <authorList>
            <person name="Goeker M."/>
        </authorList>
    </citation>
    <scope>NUCLEOTIDE SEQUENCE [LARGE SCALE GENOMIC DNA]</scope>
    <source>
        <strain evidence="1 2">DSM 105135</strain>
    </source>
</reference>